<dbReference type="OrthoDB" id="6121668at2759"/>
<accession>A0A2G8JJG9</accession>
<dbReference type="EMBL" id="MRZV01001793">
    <property type="protein sequence ID" value="PIK35888.1"/>
    <property type="molecule type" value="Genomic_DNA"/>
</dbReference>
<keyword evidence="2" id="KW-1185">Reference proteome</keyword>
<name>A0A2G8JJG9_STIJA</name>
<evidence type="ECO:0000313" key="1">
    <source>
        <dbReference type="EMBL" id="PIK35888.1"/>
    </source>
</evidence>
<gene>
    <name evidence="1" type="ORF">BSL78_27288</name>
</gene>
<sequence>MAYLKEIFAQKGRTGPYSKPLKVCAKAQFQSNLNTDSGSSSKLTVFEVADNSSAAKALVYDEEILVNFIVGSNILIINKAERLANPPPAEHVNLQKKHISPAKKIVSVEGQIISGYTLERPGRKKLYVGDYKEIMNAVTNYFQGETSLSTASRTTISPRELPETTKTTAIIGYEEMQEDGTFLLTCDENPTYRTCE</sequence>
<proteinExistence type="predicted"/>
<reference evidence="1 2" key="1">
    <citation type="journal article" date="2017" name="PLoS Biol.">
        <title>The sea cucumber genome provides insights into morphological evolution and visceral regeneration.</title>
        <authorList>
            <person name="Zhang X."/>
            <person name="Sun L."/>
            <person name="Yuan J."/>
            <person name="Sun Y."/>
            <person name="Gao Y."/>
            <person name="Zhang L."/>
            <person name="Li S."/>
            <person name="Dai H."/>
            <person name="Hamel J.F."/>
            <person name="Liu C."/>
            <person name="Yu Y."/>
            <person name="Liu S."/>
            <person name="Lin W."/>
            <person name="Guo K."/>
            <person name="Jin S."/>
            <person name="Xu P."/>
            <person name="Storey K.B."/>
            <person name="Huan P."/>
            <person name="Zhang T."/>
            <person name="Zhou Y."/>
            <person name="Zhang J."/>
            <person name="Lin C."/>
            <person name="Li X."/>
            <person name="Xing L."/>
            <person name="Huo D."/>
            <person name="Sun M."/>
            <person name="Wang L."/>
            <person name="Mercier A."/>
            <person name="Li F."/>
            <person name="Yang H."/>
            <person name="Xiang J."/>
        </authorList>
    </citation>
    <scope>NUCLEOTIDE SEQUENCE [LARGE SCALE GENOMIC DNA]</scope>
    <source>
        <strain evidence="1">Shaxun</strain>
        <tissue evidence="1">Muscle</tissue>
    </source>
</reference>
<protein>
    <submittedName>
        <fullName evidence="1">Uncharacterized protein</fullName>
    </submittedName>
</protein>
<evidence type="ECO:0000313" key="2">
    <source>
        <dbReference type="Proteomes" id="UP000230750"/>
    </source>
</evidence>
<dbReference type="AlphaFoldDB" id="A0A2G8JJG9"/>
<organism evidence="1 2">
    <name type="scientific">Stichopus japonicus</name>
    <name type="common">Sea cucumber</name>
    <dbReference type="NCBI Taxonomy" id="307972"/>
    <lineage>
        <taxon>Eukaryota</taxon>
        <taxon>Metazoa</taxon>
        <taxon>Echinodermata</taxon>
        <taxon>Eleutherozoa</taxon>
        <taxon>Echinozoa</taxon>
        <taxon>Holothuroidea</taxon>
        <taxon>Aspidochirotacea</taxon>
        <taxon>Aspidochirotida</taxon>
        <taxon>Stichopodidae</taxon>
        <taxon>Apostichopus</taxon>
    </lineage>
</organism>
<feature type="non-terminal residue" evidence="1">
    <location>
        <position position="196"/>
    </location>
</feature>
<dbReference type="Proteomes" id="UP000230750">
    <property type="component" value="Unassembled WGS sequence"/>
</dbReference>
<comment type="caution">
    <text evidence="1">The sequence shown here is derived from an EMBL/GenBank/DDBJ whole genome shotgun (WGS) entry which is preliminary data.</text>
</comment>